<dbReference type="RefSeq" id="XP_028133712.1">
    <property type="nucleotide sequence ID" value="XM_028277911.1"/>
</dbReference>
<proteinExistence type="inferred from homology"/>
<accession>A0A6P7FFM5</accession>
<dbReference type="KEGG" id="dvv:114328926"/>
<keyword evidence="5" id="KW-0479">Metal-binding</keyword>
<keyword evidence="6" id="KW-0274">FAD</keyword>
<dbReference type="FunCoup" id="A0A6P7FFM5">
    <property type="interactions" value="419"/>
</dbReference>
<keyword evidence="3" id="KW-0285">Flavoprotein</keyword>
<comment type="cofactor">
    <cofactor evidence="1">
        <name>FAD</name>
        <dbReference type="ChEBI" id="CHEBI:57692"/>
    </cofactor>
</comment>
<dbReference type="GO" id="GO:0016651">
    <property type="term" value="F:oxidoreductase activity, acting on NAD(P)H"/>
    <property type="evidence" value="ECO:0007669"/>
    <property type="project" value="TreeGrafter"/>
</dbReference>
<evidence type="ECO:0000256" key="4">
    <source>
        <dbReference type="ARBA" id="ARBA00022714"/>
    </source>
</evidence>
<dbReference type="InterPro" id="IPR017941">
    <property type="entry name" value="Rieske_2Fe-2S"/>
</dbReference>
<evidence type="ECO:0000256" key="3">
    <source>
        <dbReference type="ARBA" id="ARBA00022630"/>
    </source>
</evidence>
<dbReference type="AlphaFoldDB" id="A0A6P7FFM5"/>
<dbReference type="PANTHER" id="PTHR43557:SF2">
    <property type="entry name" value="RIESKE DOMAIN-CONTAINING PROTEIN-RELATED"/>
    <property type="match status" value="1"/>
</dbReference>
<sequence>MIKIFSSNSIISNFIINKGLVSITTARLHNASQVKMSTSGEFVEGVVCKVSDIQENELKTFPLKIGEVLLVKQNNVISALGSKCTHYGAPLVNGALGNGRIRCPWHGACFKLSTGDIEEFPGLDSLPCYQVTIEDENVKVRAKKSDLISNKRIKPMGGKLATTEESIVIIGGGPAAEACAETLRQEKFGGSITMICKENFVPYDRARLSKEMGLDINTAVFRNEDFYRKYNIDILKDIDATKVDTNKKIVCLRNNTKVPYTKLFIATGNRPRRPCTPGCHLKNVIVLRTYEEAKETNAILSKDQEVVIIGSSFIAMEVAEYCRDKVKKISVVMRDDVPFKPVLGPMIGEAVMKLFKKNGVHFIPKMTIDAINGTEKVEGVKLHDGTILPADLVILGTGSNPNTDFLRSSNLQLKENGTIETNEYLESSVSDVFAGGDIALAPVWCRYNIKASIGHFGLAEYHGRIAALNMIGKKTELKTVPYFWTKLGPLSIRYCGFGVYDDIIYTGDVANLKFVAFYLENDEVIAVSSCGMDPYVSKFAELTAQGRKLKREDLGFDIFGWAK</sequence>
<dbReference type="InParanoid" id="A0A6P7FFM5"/>
<evidence type="ECO:0000256" key="8">
    <source>
        <dbReference type="ARBA" id="ARBA00023004"/>
    </source>
</evidence>
<dbReference type="SUPFAM" id="SSF50022">
    <property type="entry name" value="ISP domain"/>
    <property type="match status" value="1"/>
</dbReference>
<evidence type="ECO:0000256" key="7">
    <source>
        <dbReference type="ARBA" id="ARBA00023002"/>
    </source>
</evidence>
<dbReference type="PRINTS" id="PR00411">
    <property type="entry name" value="PNDRDTASEI"/>
</dbReference>
<keyword evidence="4" id="KW-0001">2Fe-2S</keyword>
<dbReference type="GO" id="GO:0051537">
    <property type="term" value="F:2 iron, 2 sulfur cluster binding"/>
    <property type="evidence" value="ECO:0007669"/>
    <property type="project" value="UniProtKB-KW"/>
</dbReference>
<dbReference type="InterPro" id="IPR036188">
    <property type="entry name" value="FAD/NAD-bd_sf"/>
</dbReference>
<evidence type="ECO:0000313" key="11">
    <source>
        <dbReference type="RefSeq" id="XP_028133712.1"/>
    </source>
</evidence>
<dbReference type="Gene3D" id="2.102.10.10">
    <property type="entry name" value="Rieske [2Fe-2S] iron-sulphur domain"/>
    <property type="match status" value="1"/>
</dbReference>
<protein>
    <submittedName>
        <fullName evidence="11">Apoptosis-inducing factor 3-like</fullName>
    </submittedName>
</protein>
<reference evidence="11" key="1">
    <citation type="submission" date="2025-08" db="UniProtKB">
        <authorList>
            <consortium name="RefSeq"/>
        </authorList>
    </citation>
    <scope>IDENTIFICATION</scope>
    <source>
        <tissue evidence="11">Whole insect</tissue>
    </source>
</reference>
<feature type="domain" description="Rieske" evidence="10">
    <location>
        <begin position="45"/>
        <end position="140"/>
    </location>
</feature>
<evidence type="ECO:0000256" key="9">
    <source>
        <dbReference type="ARBA" id="ARBA00023014"/>
    </source>
</evidence>
<organism evidence="11">
    <name type="scientific">Diabrotica virgifera virgifera</name>
    <name type="common">western corn rootworm</name>
    <dbReference type="NCBI Taxonomy" id="50390"/>
    <lineage>
        <taxon>Eukaryota</taxon>
        <taxon>Metazoa</taxon>
        <taxon>Ecdysozoa</taxon>
        <taxon>Arthropoda</taxon>
        <taxon>Hexapoda</taxon>
        <taxon>Insecta</taxon>
        <taxon>Pterygota</taxon>
        <taxon>Neoptera</taxon>
        <taxon>Endopterygota</taxon>
        <taxon>Coleoptera</taxon>
        <taxon>Polyphaga</taxon>
        <taxon>Cucujiformia</taxon>
        <taxon>Chrysomeloidea</taxon>
        <taxon>Chrysomelidae</taxon>
        <taxon>Galerucinae</taxon>
        <taxon>Diabroticina</taxon>
        <taxon>Diabroticites</taxon>
        <taxon>Diabrotica</taxon>
    </lineage>
</organism>
<dbReference type="OrthoDB" id="432169at2759"/>
<evidence type="ECO:0000256" key="1">
    <source>
        <dbReference type="ARBA" id="ARBA00001974"/>
    </source>
</evidence>
<dbReference type="SUPFAM" id="SSF51905">
    <property type="entry name" value="FAD/NAD(P)-binding domain"/>
    <property type="match status" value="1"/>
</dbReference>
<evidence type="ECO:0000256" key="5">
    <source>
        <dbReference type="ARBA" id="ARBA00022723"/>
    </source>
</evidence>
<dbReference type="InterPro" id="IPR016156">
    <property type="entry name" value="FAD/NAD-linked_Rdtase_dimer_sf"/>
</dbReference>
<evidence type="ECO:0000256" key="2">
    <source>
        <dbReference type="ARBA" id="ARBA00006442"/>
    </source>
</evidence>
<evidence type="ECO:0000259" key="10">
    <source>
        <dbReference type="PROSITE" id="PS51296"/>
    </source>
</evidence>
<dbReference type="PRINTS" id="PR00368">
    <property type="entry name" value="FADPNR"/>
</dbReference>
<dbReference type="CDD" id="cd03478">
    <property type="entry name" value="Rieske_AIFL_N"/>
    <property type="match status" value="1"/>
</dbReference>
<dbReference type="InterPro" id="IPR036922">
    <property type="entry name" value="Rieske_2Fe-2S_sf"/>
</dbReference>
<dbReference type="GO" id="GO:0046872">
    <property type="term" value="F:metal ion binding"/>
    <property type="evidence" value="ECO:0007669"/>
    <property type="project" value="UniProtKB-KW"/>
</dbReference>
<dbReference type="Pfam" id="PF07992">
    <property type="entry name" value="Pyr_redox_2"/>
    <property type="match status" value="1"/>
</dbReference>
<evidence type="ECO:0000256" key="6">
    <source>
        <dbReference type="ARBA" id="ARBA00022827"/>
    </source>
</evidence>
<dbReference type="PANTHER" id="PTHR43557">
    <property type="entry name" value="APOPTOSIS-INDUCING FACTOR 1"/>
    <property type="match status" value="1"/>
</dbReference>
<name>A0A6P7FFM5_DIAVI</name>
<keyword evidence="8" id="KW-0408">Iron</keyword>
<dbReference type="Gene3D" id="3.50.50.60">
    <property type="entry name" value="FAD/NAD(P)-binding domain"/>
    <property type="match status" value="2"/>
</dbReference>
<dbReference type="FunFam" id="2.102.10.10:FF:000003">
    <property type="entry name" value="apoptosis-inducing factor 3 isoform X2"/>
    <property type="match status" value="1"/>
</dbReference>
<comment type="similarity">
    <text evidence="2">Belongs to the FAD-dependent oxidoreductase family.</text>
</comment>
<dbReference type="PROSITE" id="PS51296">
    <property type="entry name" value="RIESKE"/>
    <property type="match status" value="1"/>
</dbReference>
<dbReference type="InterPro" id="IPR023753">
    <property type="entry name" value="FAD/NAD-binding_dom"/>
</dbReference>
<dbReference type="Gene3D" id="3.30.390.30">
    <property type="match status" value="1"/>
</dbReference>
<dbReference type="GO" id="GO:0005737">
    <property type="term" value="C:cytoplasm"/>
    <property type="evidence" value="ECO:0007669"/>
    <property type="project" value="TreeGrafter"/>
</dbReference>
<dbReference type="SUPFAM" id="SSF55424">
    <property type="entry name" value="FAD/NAD-linked reductases, dimerisation (C-terminal) domain"/>
    <property type="match status" value="1"/>
</dbReference>
<gene>
    <name evidence="11" type="primary">LOC114328926</name>
</gene>
<keyword evidence="9" id="KW-0411">Iron-sulfur</keyword>
<keyword evidence="7" id="KW-0560">Oxidoreductase</keyword>
<dbReference type="InterPro" id="IPR050446">
    <property type="entry name" value="FAD-oxidoreductase/Apoptosis"/>
</dbReference>
<dbReference type="Pfam" id="PF00355">
    <property type="entry name" value="Rieske"/>
    <property type="match status" value="1"/>
</dbReference>